<dbReference type="Proteomes" id="UP000623842">
    <property type="component" value="Unassembled WGS sequence"/>
</dbReference>
<evidence type="ECO:0000256" key="3">
    <source>
        <dbReference type="ARBA" id="ARBA00009516"/>
    </source>
</evidence>
<evidence type="ECO:0000256" key="13">
    <source>
        <dbReference type="NCBIfam" id="TIGR01091"/>
    </source>
</evidence>
<dbReference type="EC" id="2.4.2.9" evidence="4 13"/>
<dbReference type="AlphaFoldDB" id="A0A919BI75"/>
<keyword evidence="16" id="KW-1185">Reference proteome</keyword>
<comment type="pathway">
    <text evidence="2">Pyrimidine metabolism; UMP biosynthesis via salvage pathway; UMP from uracil: step 1/1.</text>
</comment>
<evidence type="ECO:0000256" key="5">
    <source>
        <dbReference type="ARBA" id="ARBA00022533"/>
    </source>
</evidence>
<evidence type="ECO:0000256" key="4">
    <source>
        <dbReference type="ARBA" id="ARBA00011894"/>
    </source>
</evidence>
<reference evidence="15" key="1">
    <citation type="journal article" date="2014" name="Int. J. Syst. Evol. Microbiol.">
        <title>Complete genome sequence of Corynebacterium casei LMG S-19264T (=DSM 44701T), isolated from a smear-ripened cheese.</title>
        <authorList>
            <consortium name="US DOE Joint Genome Institute (JGI-PGF)"/>
            <person name="Walter F."/>
            <person name="Albersmeier A."/>
            <person name="Kalinowski J."/>
            <person name="Ruckert C."/>
        </authorList>
    </citation>
    <scope>NUCLEOTIDE SEQUENCE</scope>
    <source>
        <strain evidence="15">KCTC 42731</strain>
    </source>
</reference>
<dbReference type="GO" id="GO:0005737">
    <property type="term" value="C:cytoplasm"/>
    <property type="evidence" value="ECO:0007669"/>
    <property type="project" value="UniProtKB-ARBA"/>
</dbReference>
<comment type="catalytic activity">
    <reaction evidence="10">
        <text>UMP + diphosphate = 5-phospho-alpha-D-ribose 1-diphosphate + uracil</text>
        <dbReference type="Rhea" id="RHEA:13017"/>
        <dbReference type="ChEBI" id="CHEBI:17568"/>
        <dbReference type="ChEBI" id="CHEBI:33019"/>
        <dbReference type="ChEBI" id="CHEBI:57865"/>
        <dbReference type="ChEBI" id="CHEBI:58017"/>
        <dbReference type="EC" id="2.4.2.9"/>
    </reaction>
</comment>
<evidence type="ECO:0000313" key="16">
    <source>
        <dbReference type="Proteomes" id="UP000623842"/>
    </source>
</evidence>
<dbReference type="GO" id="GO:0004845">
    <property type="term" value="F:uracil phosphoribosyltransferase activity"/>
    <property type="evidence" value="ECO:0007669"/>
    <property type="project" value="UniProtKB-UniRule"/>
</dbReference>
<comment type="caution">
    <text evidence="15">The sequence shown here is derived from an EMBL/GenBank/DDBJ whole genome shotgun (WGS) entry which is preliminary data.</text>
</comment>
<comment type="similarity">
    <text evidence="3">Belongs to the UPRTase family.</text>
</comment>
<dbReference type="PANTHER" id="PTHR32315:SF4">
    <property type="entry name" value="URACIL PHOSPHORIBOSYLTRANSFERASE, CHLOROPLASTIC"/>
    <property type="match status" value="1"/>
</dbReference>
<evidence type="ECO:0000256" key="1">
    <source>
        <dbReference type="ARBA" id="ARBA00001946"/>
    </source>
</evidence>
<dbReference type="InterPro" id="IPR005765">
    <property type="entry name" value="UPRT"/>
</dbReference>
<evidence type="ECO:0000256" key="12">
    <source>
        <dbReference type="ARBA" id="ARBA00072146"/>
    </source>
</evidence>
<keyword evidence="8" id="KW-0547">Nucleotide-binding</keyword>
<proteinExistence type="inferred from homology"/>
<dbReference type="FunFam" id="3.40.50.2020:FF:000003">
    <property type="entry name" value="Uracil phosphoribosyltransferase"/>
    <property type="match status" value="1"/>
</dbReference>
<dbReference type="NCBIfam" id="TIGR01091">
    <property type="entry name" value="upp"/>
    <property type="match status" value="1"/>
</dbReference>
<dbReference type="GO" id="GO:0005525">
    <property type="term" value="F:GTP binding"/>
    <property type="evidence" value="ECO:0007669"/>
    <property type="project" value="UniProtKB-KW"/>
</dbReference>
<keyword evidence="9" id="KW-0342">GTP-binding</keyword>
<dbReference type="NCBIfam" id="NF001097">
    <property type="entry name" value="PRK00129.1"/>
    <property type="match status" value="1"/>
</dbReference>
<dbReference type="SUPFAM" id="SSF53271">
    <property type="entry name" value="PRTase-like"/>
    <property type="match status" value="1"/>
</dbReference>
<evidence type="ECO:0000256" key="6">
    <source>
        <dbReference type="ARBA" id="ARBA00022676"/>
    </source>
</evidence>
<evidence type="ECO:0000259" key="14">
    <source>
        <dbReference type="Pfam" id="PF14681"/>
    </source>
</evidence>
<name>A0A919BI75_9GAMM</name>
<dbReference type="InterPro" id="IPR029057">
    <property type="entry name" value="PRTase-like"/>
</dbReference>
<evidence type="ECO:0000256" key="2">
    <source>
        <dbReference type="ARBA" id="ARBA00005180"/>
    </source>
</evidence>
<gene>
    <name evidence="15" type="primary">uraP</name>
    <name evidence="15" type="ORF">GCM10017161_22390</name>
</gene>
<evidence type="ECO:0000256" key="9">
    <source>
        <dbReference type="ARBA" id="ARBA00023134"/>
    </source>
</evidence>
<evidence type="ECO:0000313" key="15">
    <source>
        <dbReference type="EMBL" id="GHF93504.1"/>
    </source>
</evidence>
<dbReference type="GO" id="GO:0006223">
    <property type="term" value="P:uracil salvage"/>
    <property type="evidence" value="ECO:0007669"/>
    <property type="project" value="InterPro"/>
</dbReference>
<feature type="domain" description="Phosphoribosyltransferase" evidence="14">
    <location>
        <begin position="7"/>
        <end position="218"/>
    </location>
</feature>
<keyword evidence="5" id="KW-0021">Allosteric enzyme</keyword>
<dbReference type="Pfam" id="PF14681">
    <property type="entry name" value="UPRTase"/>
    <property type="match status" value="1"/>
</dbReference>
<dbReference type="Gene3D" id="3.40.50.2020">
    <property type="match status" value="1"/>
</dbReference>
<comment type="function">
    <text evidence="11">Catalyzes the conversion of uracil and 5-phospho-alpha-D-ribose 1-diphosphate (PRPP) to UMP and diphosphate.</text>
</comment>
<comment type="cofactor">
    <cofactor evidence="1">
        <name>Mg(2+)</name>
        <dbReference type="ChEBI" id="CHEBI:18420"/>
    </cofactor>
</comment>
<dbReference type="CDD" id="cd06223">
    <property type="entry name" value="PRTases_typeI"/>
    <property type="match status" value="1"/>
</dbReference>
<organism evidence="15 16">
    <name type="scientific">Thalassotalea marina</name>
    <dbReference type="NCBI Taxonomy" id="1673741"/>
    <lineage>
        <taxon>Bacteria</taxon>
        <taxon>Pseudomonadati</taxon>
        <taxon>Pseudomonadota</taxon>
        <taxon>Gammaproteobacteria</taxon>
        <taxon>Alteromonadales</taxon>
        <taxon>Colwelliaceae</taxon>
        <taxon>Thalassotalea</taxon>
    </lineage>
</organism>
<dbReference type="EMBL" id="BNCK01000004">
    <property type="protein sequence ID" value="GHF93504.1"/>
    <property type="molecule type" value="Genomic_DNA"/>
</dbReference>
<evidence type="ECO:0000256" key="10">
    <source>
        <dbReference type="ARBA" id="ARBA00052919"/>
    </source>
</evidence>
<keyword evidence="7" id="KW-0808">Transferase</keyword>
<evidence type="ECO:0000256" key="8">
    <source>
        <dbReference type="ARBA" id="ARBA00022741"/>
    </source>
</evidence>
<reference evidence="15" key="2">
    <citation type="submission" date="2020-09" db="EMBL/GenBank/DDBJ databases">
        <authorList>
            <person name="Sun Q."/>
            <person name="Kim S."/>
        </authorList>
    </citation>
    <scope>NUCLEOTIDE SEQUENCE</scope>
    <source>
        <strain evidence="15">KCTC 42731</strain>
    </source>
</reference>
<evidence type="ECO:0000256" key="11">
    <source>
        <dbReference type="ARBA" id="ARBA00056901"/>
    </source>
</evidence>
<evidence type="ECO:0000256" key="7">
    <source>
        <dbReference type="ARBA" id="ARBA00022679"/>
    </source>
</evidence>
<accession>A0A919BI75</accession>
<dbReference type="InterPro" id="IPR000836">
    <property type="entry name" value="PRTase_dom"/>
</dbReference>
<dbReference type="InterPro" id="IPR050054">
    <property type="entry name" value="UPRTase/APRTase"/>
</dbReference>
<keyword evidence="6 15" id="KW-0328">Glycosyltransferase</keyword>
<protein>
    <recommendedName>
        <fullName evidence="12 13">Uracil phosphoribosyltransferase</fullName>
        <ecNumber evidence="4 13">2.4.2.9</ecNumber>
    </recommendedName>
</protein>
<dbReference type="PANTHER" id="PTHR32315">
    <property type="entry name" value="ADENINE PHOSPHORIBOSYLTRANSFERASE"/>
    <property type="match status" value="1"/>
</dbReference>
<sequence length="220" mass="23670">MMAVHISDHPLVKHKVSLLREHNISVKSFRELTNEVSALLMTDATRSMTISNKPIKCWSGDIMAPMLNEKSPTLVPILRAGMGMLNGALSLLPNAKISLVGLKRNDDDITRSENGAVSIGIETYYENLVNDIDQRRAFVLDPMLATGGSAIASITMLKNSGCKNISAIFLVAAPEGLEALTTAHPDISVYIASLDEKINEHGYILPGLGDAGDKIFGTLA</sequence>